<keyword evidence="2" id="KW-1185">Reference proteome</keyword>
<accession>A0AAQ3NXT1</accession>
<name>A0AAQ3NXT1_VIGMU</name>
<evidence type="ECO:0000313" key="1">
    <source>
        <dbReference type="EMBL" id="WVZ17825.1"/>
    </source>
</evidence>
<dbReference type="AlphaFoldDB" id="A0AAQ3NXT1"/>
<reference evidence="1 2" key="1">
    <citation type="journal article" date="2023" name="Life. Sci Alliance">
        <title>Evolutionary insights into 3D genome organization and epigenetic landscape of Vigna mungo.</title>
        <authorList>
            <person name="Junaid A."/>
            <person name="Singh B."/>
            <person name="Bhatia S."/>
        </authorList>
    </citation>
    <scope>NUCLEOTIDE SEQUENCE [LARGE SCALE GENOMIC DNA]</scope>
    <source>
        <strain evidence="1">Urdbean</strain>
    </source>
</reference>
<gene>
    <name evidence="1" type="ORF">V8G54_010807</name>
</gene>
<sequence>MKELTNVEAEAEFCSAEEALRSQISHSLKSRSDLTLLELSLSEPPHSLSNPQKLSATLSEALTRVATLINLLAWPTKPSSHWPPKPSFHTGPQAQFPHWPSSPFQLAPKPSLTWPISPISTLAPSSPVSTGPQAQFCLAPKAQLGWHPKKFFLSYSALCKTMGWYTLNEVSTPQIINIHPQGWYTSNHLQLSTGLVHPFHEVGTPQIIYSFPQGWYTLSTRLSSTGLVHPFHEVGTPQIIYSFPQGWYTLSTRLGWYTLSMRLVHLTSFTVIHRFSTPFPRGWYTSNHLQLSTGLVHPFHEVGTPHIIYISSTRLVHPFHEVGTPHIIYNHPQGWYTSNHLHSSTGLVHPFHEVGTPHFINIHPQGWYTLSTRLLKKLLSVVLVHCNYRDGGIVGGVWKRIILREVFGGGVSSFVKTQRRCSHSSSWYTLLHLHFFTGFGTPSTRLVHLIAFIHRVGTPFTRFVHLIFLKLSCVWHLKLNFFILSRPPALQWSDLNFCYVSLALC</sequence>
<dbReference type="EMBL" id="CP144698">
    <property type="protein sequence ID" value="WVZ17825.1"/>
    <property type="molecule type" value="Genomic_DNA"/>
</dbReference>
<dbReference type="Proteomes" id="UP001374535">
    <property type="component" value="Chromosome 3"/>
</dbReference>
<protein>
    <submittedName>
        <fullName evidence="1">Uncharacterized protein</fullName>
    </submittedName>
</protein>
<proteinExistence type="predicted"/>
<evidence type="ECO:0000313" key="2">
    <source>
        <dbReference type="Proteomes" id="UP001374535"/>
    </source>
</evidence>
<organism evidence="1 2">
    <name type="scientific">Vigna mungo</name>
    <name type="common">Black gram</name>
    <name type="synonym">Phaseolus mungo</name>
    <dbReference type="NCBI Taxonomy" id="3915"/>
    <lineage>
        <taxon>Eukaryota</taxon>
        <taxon>Viridiplantae</taxon>
        <taxon>Streptophyta</taxon>
        <taxon>Embryophyta</taxon>
        <taxon>Tracheophyta</taxon>
        <taxon>Spermatophyta</taxon>
        <taxon>Magnoliopsida</taxon>
        <taxon>eudicotyledons</taxon>
        <taxon>Gunneridae</taxon>
        <taxon>Pentapetalae</taxon>
        <taxon>rosids</taxon>
        <taxon>fabids</taxon>
        <taxon>Fabales</taxon>
        <taxon>Fabaceae</taxon>
        <taxon>Papilionoideae</taxon>
        <taxon>50 kb inversion clade</taxon>
        <taxon>NPAAA clade</taxon>
        <taxon>indigoferoid/millettioid clade</taxon>
        <taxon>Phaseoleae</taxon>
        <taxon>Vigna</taxon>
    </lineage>
</organism>